<evidence type="ECO:0000256" key="5">
    <source>
        <dbReference type="RuleBase" id="RU362121"/>
    </source>
</evidence>
<evidence type="ECO:0000256" key="3">
    <source>
        <dbReference type="ARBA" id="ARBA00023004"/>
    </source>
</evidence>
<dbReference type="SMART" id="SM01117">
    <property type="entry name" value="Cyt-b5"/>
    <property type="match status" value="1"/>
</dbReference>
<name>A0ABM1E1I4_PRICU</name>
<evidence type="ECO:0000256" key="1">
    <source>
        <dbReference type="ARBA" id="ARBA00022617"/>
    </source>
</evidence>
<protein>
    <submittedName>
        <fullName evidence="8">Cytochrome b5-like isoform X1</fullName>
    </submittedName>
</protein>
<keyword evidence="3 5" id="KW-0408">Iron</keyword>
<keyword evidence="7" id="KW-1185">Reference proteome</keyword>
<dbReference type="InterPro" id="IPR018506">
    <property type="entry name" value="Cyt_B5_heme-BS"/>
</dbReference>
<dbReference type="SUPFAM" id="SSF55856">
    <property type="entry name" value="Cytochrome b5-like heme/steroid binding domain"/>
    <property type="match status" value="1"/>
</dbReference>
<dbReference type="PROSITE" id="PS00191">
    <property type="entry name" value="CYTOCHROME_B5_1"/>
    <property type="match status" value="1"/>
</dbReference>
<evidence type="ECO:0000256" key="4">
    <source>
        <dbReference type="ARBA" id="ARBA00038168"/>
    </source>
</evidence>
<organism evidence="7 8">
    <name type="scientific">Priapulus caudatus</name>
    <name type="common">Priapulid worm</name>
    <dbReference type="NCBI Taxonomy" id="37621"/>
    <lineage>
        <taxon>Eukaryota</taxon>
        <taxon>Metazoa</taxon>
        <taxon>Ecdysozoa</taxon>
        <taxon>Scalidophora</taxon>
        <taxon>Priapulida</taxon>
        <taxon>Priapulimorpha</taxon>
        <taxon>Priapulimorphida</taxon>
        <taxon>Priapulidae</taxon>
        <taxon>Priapulus</taxon>
    </lineage>
</organism>
<dbReference type="InterPro" id="IPR050668">
    <property type="entry name" value="Cytochrome_b5"/>
</dbReference>
<dbReference type="GeneID" id="106808022"/>
<dbReference type="PRINTS" id="PR00363">
    <property type="entry name" value="CYTOCHROMEB5"/>
</dbReference>
<evidence type="ECO:0000313" key="7">
    <source>
        <dbReference type="Proteomes" id="UP000695022"/>
    </source>
</evidence>
<keyword evidence="1 5" id="KW-0349">Heme</keyword>
<dbReference type="InterPro" id="IPR001199">
    <property type="entry name" value="Cyt_B5-like_heme/steroid-bd"/>
</dbReference>
<dbReference type="Pfam" id="PF00173">
    <property type="entry name" value="Cyt-b5"/>
    <property type="match status" value="1"/>
</dbReference>
<keyword evidence="2 5" id="KW-0479">Metal-binding</keyword>
<evidence type="ECO:0000259" key="6">
    <source>
        <dbReference type="PROSITE" id="PS50255"/>
    </source>
</evidence>
<dbReference type="PANTHER" id="PTHR19359">
    <property type="entry name" value="CYTOCHROME B5"/>
    <property type="match status" value="1"/>
</dbReference>
<dbReference type="RefSeq" id="XP_014666055.1">
    <property type="nucleotide sequence ID" value="XM_014810569.1"/>
</dbReference>
<proteinExistence type="inferred from homology"/>
<comment type="similarity">
    <text evidence="4 5">Belongs to the cytochrome b5 family.</text>
</comment>
<dbReference type="PROSITE" id="PS50255">
    <property type="entry name" value="CYTOCHROME_B5_2"/>
    <property type="match status" value="1"/>
</dbReference>
<gene>
    <name evidence="8" type="primary">LOC106808022</name>
</gene>
<reference evidence="8" key="1">
    <citation type="submission" date="2025-08" db="UniProtKB">
        <authorList>
            <consortium name="RefSeq"/>
        </authorList>
    </citation>
    <scope>IDENTIFICATION</scope>
</reference>
<feature type="domain" description="Cytochrome b5 heme-binding" evidence="6">
    <location>
        <begin position="14"/>
        <end position="90"/>
    </location>
</feature>
<sequence>MADSGQAKAQEEPVKYYALKEVEEHNNEKSLWVVIHNKVYDVTMFLASHPGGEAVMLEQAGKIASEPFDDVGHSSDAKALKEEHYIGELATADRVANDKEKTPNYNETPEAKQSNWTTFVIPLLVTVGAACIYKTYMSSSR</sequence>
<dbReference type="Proteomes" id="UP000695022">
    <property type="component" value="Unplaced"/>
</dbReference>
<evidence type="ECO:0000313" key="8">
    <source>
        <dbReference type="RefSeq" id="XP_014666055.1"/>
    </source>
</evidence>
<dbReference type="InterPro" id="IPR036400">
    <property type="entry name" value="Cyt_B5-like_heme/steroid_sf"/>
</dbReference>
<dbReference type="Gene3D" id="3.10.120.10">
    <property type="entry name" value="Cytochrome b5-like heme/steroid binding domain"/>
    <property type="match status" value="1"/>
</dbReference>
<evidence type="ECO:0000256" key="2">
    <source>
        <dbReference type="ARBA" id="ARBA00022723"/>
    </source>
</evidence>
<accession>A0ABM1E1I4</accession>